<evidence type="ECO:0000256" key="3">
    <source>
        <dbReference type="SAM" id="MobiDB-lite"/>
    </source>
</evidence>
<dbReference type="SUPFAM" id="SSF52172">
    <property type="entry name" value="CheY-like"/>
    <property type="match status" value="1"/>
</dbReference>
<feature type="region of interest" description="Disordered" evidence="3">
    <location>
        <begin position="261"/>
        <end position="345"/>
    </location>
</feature>
<dbReference type="Pfam" id="PF00072">
    <property type="entry name" value="Response_reg"/>
    <property type="match status" value="1"/>
</dbReference>
<gene>
    <name evidence="5" type="ORF">AMAG_19211</name>
</gene>
<dbReference type="GO" id="GO:0000160">
    <property type="term" value="P:phosphorelay signal transduction system"/>
    <property type="evidence" value="ECO:0007669"/>
    <property type="project" value="InterPro"/>
</dbReference>
<dbReference type="PANTHER" id="PTHR45339:SF5">
    <property type="entry name" value="HISTIDINE KINASE"/>
    <property type="match status" value="1"/>
</dbReference>
<dbReference type="eggNOG" id="KOG0519">
    <property type="taxonomic scope" value="Eukaryota"/>
</dbReference>
<protein>
    <recommendedName>
        <fullName evidence="4">Response regulatory domain-containing protein</fullName>
    </recommendedName>
</protein>
<reference evidence="5 6" key="1">
    <citation type="submission" date="2009-11" db="EMBL/GenBank/DDBJ databases">
        <title>Annotation of Allomyces macrogynus ATCC 38327.</title>
        <authorList>
            <consortium name="The Broad Institute Genome Sequencing Platform"/>
            <person name="Russ C."/>
            <person name="Cuomo C."/>
            <person name="Burger G."/>
            <person name="Gray M.W."/>
            <person name="Holland P.W.H."/>
            <person name="King N."/>
            <person name="Lang F.B.F."/>
            <person name="Roger A.J."/>
            <person name="Ruiz-Trillo I."/>
            <person name="Young S.K."/>
            <person name="Zeng Q."/>
            <person name="Gargeya S."/>
            <person name="Fitzgerald M."/>
            <person name="Haas B."/>
            <person name="Abouelleil A."/>
            <person name="Alvarado L."/>
            <person name="Arachchi H.M."/>
            <person name="Berlin A."/>
            <person name="Chapman S.B."/>
            <person name="Gearin G."/>
            <person name="Goldberg J."/>
            <person name="Griggs A."/>
            <person name="Gujja S."/>
            <person name="Hansen M."/>
            <person name="Heiman D."/>
            <person name="Howarth C."/>
            <person name="Larimer J."/>
            <person name="Lui A."/>
            <person name="MacDonald P.J.P."/>
            <person name="McCowen C."/>
            <person name="Montmayeur A."/>
            <person name="Murphy C."/>
            <person name="Neiman D."/>
            <person name="Pearson M."/>
            <person name="Priest M."/>
            <person name="Roberts A."/>
            <person name="Saif S."/>
            <person name="Shea T."/>
            <person name="Sisk P."/>
            <person name="Stolte C."/>
            <person name="Sykes S."/>
            <person name="Wortman J."/>
            <person name="Nusbaum C."/>
            <person name="Birren B."/>
        </authorList>
    </citation>
    <scope>NUCLEOTIDE SEQUENCE [LARGE SCALE GENOMIC DNA]</scope>
    <source>
        <strain evidence="5 6">ATCC 38327</strain>
    </source>
</reference>
<feature type="compositionally biased region" description="Low complexity" evidence="3">
    <location>
        <begin position="592"/>
        <end position="602"/>
    </location>
</feature>
<evidence type="ECO:0000256" key="2">
    <source>
        <dbReference type="PROSITE-ProRule" id="PRU00169"/>
    </source>
</evidence>
<dbReference type="STRING" id="578462.A0A0L0STW7"/>
<dbReference type="Proteomes" id="UP000054350">
    <property type="component" value="Unassembled WGS sequence"/>
</dbReference>
<feature type="region of interest" description="Disordered" evidence="3">
    <location>
        <begin position="186"/>
        <end position="221"/>
    </location>
</feature>
<dbReference type="CDD" id="cd17546">
    <property type="entry name" value="REC_hyHK_CKI1_RcsC-like"/>
    <property type="match status" value="1"/>
</dbReference>
<proteinExistence type="predicted"/>
<evidence type="ECO:0000313" key="6">
    <source>
        <dbReference type="Proteomes" id="UP000054350"/>
    </source>
</evidence>
<dbReference type="InterPro" id="IPR011006">
    <property type="entry name" value="CheY-like_superfamily"/>
</dbReference>
<sequence length="691" mass="71860">MATPTNISPSILASSSMSGLSFPPSVTRKMSGMAAGATTATDPMVIQLHRAAEQSIILHVVKPPLDASKLAQALYQLSQQVRQATSLRHAAIVSGSPSAMTGGPVANLPLARTGSGAVTHTPPWTPRSGLATVSEYPTTTTTAEQPDHAVWSDMAAAPTPLITRSESFSLLWGEPRNVRSMTASPLMGAGTPGSGTVPPTTGEGGQRRTPTAYDESPPVSPGAMPGTVAGGSGRMHPIPTRSTHEYRPSLVAREMTMGLARYRPVPPSPSAAEVEPMTSAPAPGTPVTDRTRTPDMVGPASAAASASTSGAASPTNIVSPPGMVPSLSSLGPIPSPPPAVPTTNASTTADLVQQKSELPNYPSLPPLFRQTHSSPGRLVRVVPPIHVLIVEDNPINARILSAFMERRRIRYMLAGDGAQAVALFARHTFHIVLMDLQLPRMGGLEATQQIRAWERAHARGAWPSNQPTLQDLRRHLHLDRGSSAASLGSGHGQTTTTAATAAAVHHAAAAASPQHVAAAVMQHAPLQARTSVPSIIVAITASQSTPEPVNLKWLESKIIEWGCIAKLIDFCTTEPASGKWVSSQRSREPAARRAAALGHGPAAPHPLIPEVVPSVSAGSGMHAAAGRGIMTAGAGVSVLHQYMPGVSGVTAADVGKTRQRTSSDPESVLGMEQVAAVRRSVELHRSRTPSA</sequence>
<dbReference type="EMBL" id="GG745348">
    <property type="protein sequence ID" value="KNE65779.1"/>
    <property type="molecule type" value="Genomic_DNA"/>
</dbReference>
<keyword evidence="6" id="KW-1185">Reference proteome</keyword>
<evidence type="ECO:0000256" key="1">
    <source>
        <dbReference type="ARBA" id="ARBA00022553"/>
    </source>
</evidence>
<dbReference type="PROSITE" id="PS50110">
    <property type="entry name" value="RESPONSE_REGULATORY"/>
    <property type="match status" value="1"/>
</dbReference>
<dbReference type="SMART" id="SM00448">
    <property type="entry name" value="REC"/>
    <property type="match status" value="1"/>
</dbReference>
<dbReference type="VEuPathDB" id="FungiDB:AMAG_19211"/>
<accession>A0A0L0STW7</accession>
<dbReference type="OrthoDB" id="21225at2759"/>
<feature type="modified residue" description="4-aspartylphosphate" evidence="2">
    <location>
        <position position="435"/>
    </location>
</feature>
<dbReference type="AlphaFoldDB" id="A0A0L0STW7"/>
<dbReference type="PANTHER" id="PTHR45339">
    <property type="entry name" value="HYBRID SIGNAL TRANSDUCTION HISTIDINE KINASE J"/>
    <property type="match status" value="1"/>
</dbReference>
<feature type="compositionally biased region" description="Low complexity" evidence="3">
    <location>
        <begin position="298"/>
        <end position="315"/>
    </location>
</feature>
<keyword evidence="1 2" id="KW-0597">Phosphoprotein</keyword>
<reference evidence="6" key="2">
    <citation type="submission" date="2009-11" db="EMBL/GenBank/DDBJ databases">
        <title>The Genome Sequence of Allomyces macrogynus strain ATCC 38327.</title>
        <authorList>
            <consortium name="The Broad Institute Genome Sequencing Platform"/>
            <person name="Russ C."/>
            <person name="Cuomo C."/>
            <person name="Shea T."/>
            <person name="Young S.K."/>
            <person name="Zeng Q."/>
            <person name="Koehrsen M."/>
            <person name="Haas B."/>
            <person name="Borodovsky M."/>
            <person name="Guigo R."/>
            <person name="Alvarado L."/>
            <person name="Berlin A."/>
            <person name="Borenstein D."/>
            <person name="Chen Z."/>
            <person name="Engels R."/>
            <person name="Freedman E."/>
            <person name="Gellesch M."/>
            <person name="Goldberg J."/>
            <person name="Griggs A."/>
            <person name="Gujja S."/>
            <person name="Heiman D."/>
            <person name="Hepburn T."/>
            <person name="Howarth C."/>
            <person name="Jen D."/>
            <person name="Larson L."/>
            <person name="Lewis B."/>
            <person name="Mehta T."/>
            <person name="Park D."/>
            <person name="Pearson M."/>
            <person name="Roberts A."/>
            <person name="Saif S."/>
            <person name="Shenoy N."/>
            <person name="Sisk P."/>
            <person name="Stolte C."/>
            <person name="Sykes S."/>
            <person name="Walk T."/>
            <person name="White J."/>
            <person name="Yandava C."/>
            <person name="Burger G."/>
            <person name="Gray M.W."/>
            <person name="Holland P.W.H."/>
            <person name="King N."/>
            <person name="Lang F.B.F."/>
            <person name="Roger A.J."/>
            <person name="Ruiz-Trillo I."/>
            <person name="Lander E."/>
            <person name="Nusbaum C."/>
        </authorList>
    </citation>
    <scope>NUCLEOTIDE SEQUENCE [LARGE SCALE GENOMIC DNA]</scope>
    <source>
        <strain evidence="6">ATCC 38327</strain>
    </source>
</reference>
<feature type="region of interest" description="Disordered" evidence="3">
    <location>
        <begin position="581"/>
        <end position="602"/>
    </location>
</feature>
<dbReference type="InterPro" id="IPR001789">
    <property type="entry name" value="Sig_transdc_resp-reg_receiver"/>
</dbReference>
<feature type="domain" description="Response regulatory" evidence="4">
    <location>
        <begin position="386"/>
        <end position="524"/>
    </location>
</feature>
<dbReference type="Gene3D" id="3.40.50.2300">
    <property type="match status" value="1"/>
</dbReference>
<evidence type="ECO:0000313" key="5">
    <source>
        <dbReference type="EMBL" id="KNE65779.1"/>
    </source>
</evidence>
<name>A0A0L0STW7_ALLM3</name>
<organism evidence="5 6">
    <name type="scientific">Allomyces macrogynus (strain ATCC 38327)</name>
    <name type="common">Allomyces javanicus var. macrogynus</name>
    <dbReference type="NCBI Taxonomy" id="578462"/>
    <lineage>
        <taxon>Eukaryota</taxon>
        <taxon>Fungi</taxon>
        <taxon>Fungi incertae sedis</taxon>
        <taxon>Blastocladiomycota</taxon>
        <taxon>Blastocladiomycetes</taxon>
        <taxon>Blastocladiales</taxon>
        <taxon>Blastocladiaceae</taxon>
        <taxon>Allomyces</taxon>
    </lineage>
</organism>
<evidence type="ECO:0000259" key="4">
    <source>
        <dbReference type="PROSITE" id="PS50110"/>
    </source>
</evidence>